<dbReference type="PROSITE" id="PS50943">
    <property type="entry name" value="HTH_CROC1"/>
    <property type="match status" value="1"/>
</dbReference>
<protein>
    <submittedName>
        <fullName evidence="3">DNA-binding XRE family transcriptional regulator</fullName>
    </submittedName>
</protein>
<keyword evidence="4" id="KW-1185">Reference proteome</keyword>
<dbReference type="EMBL" id="JACHXO010000004">
    <property type="protein sequence ID" value="MBB3195120.1"/>
    <property type="molecule type" value="Genomic_DNA"/>
</dbReference>
<keyword evidence="3" id="KW-0238">DNA-binding</keyword>
<dbReference type="SUPFAM" id="SSF47413">
    <property type="entry name" value="lambda repressor-like DNA-binding domains"/>
    <property type="match status" value="1"/>
</dbReference>
<dbReference type="Pfam" id="PF13560">
    <property type="entry name" value="HTH_31"/>
    <property type="match status" value="1"/>
</dbReference>
<name>A0ABR6GSN2_9BURK</name>
<sequence>MAQGKRISVDINEGALTAIRDLGVQAKSARVAAGDSQGTAATRLGVHVQTIGRIEAGEAGVAIGHVFGLLALYGVLPSASPMTGASATGTTALPVTGALPPASRVT</sequence>
<dbReference type="CDD" id="cd00093">
    <property type="entry name" value="HTH_XRE"/>
    <property type="match status" value="1"/>
</dbReference>
<evidence type="ECO:0000313" key="4">
    <source>
        <dbReference type="Proteomes" id="UP000574369"/>
    </source>
</evidence>
<feature type="domain" description="HTH cro/C1-type" evidence="2">
    <location>
        <begin position="27"/>
        <end position="80"/>
    </location>
</feature>
<evidence type="ECO:0000259" key="2">
    <source>
        <dbReference type="PROSITE" id="PS50943"/>
    </source>
</evidence>
<feature type="compositionally biased region" description="Polar residues" evidence="1">
    <location>
        <begin position="83"/>
        <end position="93"/>
    </location>
</feature>
<gene>
    <name evidence="3" type="ORF">FHS28_002523</name>
</gene>
<dbReference type="SMART" id="SM00530">
    <property type="entry name" value="HTH_XRE"/>
    <property type="match status" value="1"/>
</dbReference>
<proteinExistence type="predicted"/>
<evidence type="ECO:0000256" key="1">
    <source>
        <dbReference type="SAM" id="MobiDB-lite"/>
    </source>
</evidence>
<organism evidence="3 4">
    <name type="scientific">Roseateles terrae</name>
    <dbReference type="NCBI Taxonomy" id="431060"/>
    <lineage>
        <taxon>Bacteria</taxon>
        <taxon>Pseudomonadati</taxon>
        <taxon>Pseudomonadota</taxon>
        <taxon>Betaproteobacteria</taxon>
        <taxon>Burkholderiales</taxon>
        <taxon>Sphaerotilaceae</taxon>
        <taxon>Roseateles</taxon>
    </lineage>
</organism>
<evidence type="ECO:0000313" key="3">
    <source>
        <dbReference type="EMBL" id="MBB3195120.1"/>
    </source>
</evidence>
<reference evidence="3 4" key="1">
    <citation type="submission" date="2020-08" db="EMBL/GenBank/DDBJ databases">
        <title>Genomic Encyclopedia of Type Strains, Phase III (KMG-III): the genomes of soil and plant-associated and newly described type strains.</title>
        <authorList>
            <person name="Whitman W."/>
        </authorList>
    </citation>
    <scope>NUCLEOTIDE SEQUENCE [LARGE SCALE GENOMIC DNA]</scope>
    <source>
        <strain evidence="3 4">CECT 7247</strain>
    </source>
</reference>
<dbReference type="GO" id="GO:0003677">
    <property type="term" value="F:DNA binding"/>
    <property type="evidence" value="ECO:0007669"/>
    <property type="project" value="UniProtKB-KW"/>
</dbReference>
<dbReference type="RefSeq" id="WP_088450926.1">
    <property type="nucleotide sequence ID" value="NZ_JACHXO010000004.1"/>
</dbReference>
<dbReference type="InterPro" id="IPR001387">
    <property type="entry name" value="Cro/C1-type_HTH"/>
</dbReference>
<accession>A0ABR6GSN2</accession>
<dbReference type="InterPro" id="IPR010982">
    <property type="entry name" value="Lambda_DNA-bd_dom_sf"/>
</dbReference>
<dbReference type="Gene3D" id="1.10.260.40">
    <property type="entry name" value="lambda repressor-like DNA-binding domains"/>
    <property type="match status" value="1"/>
</dbReference>
<dbReference type="Proteomes" id="UP000574369">
    <property type="component" value="Unassembled WGS sequence"/>
</dbReference>
<comment type="caution">
    <text evidence="3">The sequence shown here is derived from an EMBL/GenBank/DDBJ whole genome shotgun (WGS) entry which is preliminary data.</text>
</comment>
<feature type="region of interest" description="Disordered" evidence="1">
    <location>
        <begin position="83"/>
        <end position="106"/>
    </location>
</feature>